<dbReference type="AlphaFoldDB" id="A0A6N6VK18"/>
<dbReference type="Proteomes" id="UP000468901">
    <property type="component" value="Unassembled WGS sequence"/>
</dbReference>
<keyword evidence="3" id="KW-1185">Reference proteome</keyword>
<proteinExistence type="predicted"/>
<feature type="domain" description="AsmA" evidence="1">
    <location>
        <begin position="265"/>
        <end position="444"/>
    </location>
</feature>
<accession>A0A6N6VK18</accession>
<feature type="domain" description="AsmA" evidence="1">
    <location>
        <begin position="7"/>
        <end position="160"/>
    </location>
</feature>
<sequence>MRFIGRLLLLVIIVLVVGVVGLSFVDLGRFSPQIEAAAQKATGRALKIDGRLHIGISLEPELVAEKVSFANADWGTKPEMMKADRLALKIAVLPLLKGQVALKSVELDDADIYVETDKAGKGNWEFGTAQAEATTKAGGTPALAGVPNVAISNLKITYRDGTTKKVTTADFKKVSIAQKVGGVHATIEGDVNGSAVAFDSDVFQAVGDISLKDVSVTVAGTSAKGDLTLALGGAKPNITGALTSPKFDLTPFTKGDGGGKSKGGPVFSRDPLPLDQLGAADADVAVSVGSLVFGKVELTNVKLPVKLKDGQLNAPLSAAYRGVPINATVAANGGSRTVSLDARTTSLDLGQLFKDLEVTDLLSVKADIAAKLSGRGRSLHDIAANLNGMTNLATGEGTVNSKMFAIVSDDLAKAIIPSGQSGDKARLVCALSAFNFQGGVGTSKALAVETDSLITTGGGTINLGTEQIDLLLNPKPKNPSLMSVAFPIRVSGPLSAPSAGLDRTGVVTGVATAVGGVALTGGVGALLPLMSSGNGGAASSGGCAKLAAAAAQDSGGVGGAVKGVGSAVGGAAEGAAKGVGGAVKGIGEGIGGLFGK</sequence>
<dbReference type="GO" id="GO:0090313">
    <property type="term" value="P:regulation of protein targeting to membrane"/>
    <property type="evidence" value="ECO:0007669"/>
    <property type="project" value="TreeGrafter"/>
</dbReference>
<comment type="caution">
    <text evidence="2">The sequence shown here is derived from an EMBL/GenBank/DDBJ whole genome shotgun (WGS) entry which is preliminary data.</text>
</comment>
<evidence type="ECO:0000259" key="1">
    <source>
        <dbReference type="Pfam" id="PF05170"/>
    </source>
</evidence>
<dbReference type="Pfam" id="PF05170">
    <property type="entry name" value="AsmA"/>
    <property type="match status" value="2"/>
</dbReference>
<name>A0A6N6VK18_9HYPH</name>
<organism evidence="2 3">
    <name type="scientific">Parvibaculum sedimenti</name>
    <dbReference type="NCBI Taxonomy" id="2608632"/>
    <lineage>
        <taxon>Bacteria</taxon>
        <taxon>Pseudomonadati</taxon>
        <taxon>Pseudomonadota</taxon>
        <taxon>Alphaproteobacteria</taxon>
        <taxon>Hyphomicrobiales</taxon>
        <taxon>Parvibaculaceae</taxon>
        <taxon>Parvibaculum</taxon>
    </lineage>
</organism>
<dbReference type="InterPro" id="IPR052894">
    <property type="entry name" value="AsmA-related"/>
</dbReference>
<protein>
    <submittedName>
        <fullName evidence="2">AsmA family protein</fullName>
    </submittedName>
</protein>
<dbReference type="EMBL" id="WESC01000007">
    <property type="protein sequence ID" value="KAB7740243.1"/>
    <property type="molecule type" value="Genomic_DNA"/>
</dbReference>
<gene>
    <name evidence="2" type="ORF">F2P47_09575</name>
</gene>
<evidence type="ECO:0000313" key="3">
    <source>
        <dbReference type="Proteomes" id="UP000468901"/>
    </source>
</evidence>
<dbReference type="GO" id="GO:0005886">
    <property type="term" value="C:plasma membrane"/>
    <property type="evidence" value="ECO:0007669"/>
    <property type="project" value="TreeGrafter"/>
</dbReference>
<dbReference type="PANTHER" id="PTHR30441">
    <property type="entry name" value="DUF748 DOMAIN-CONTAINING PROTEIN"/>
    <property type="match status" value="1"/>
</dbReference>
<dbReference type="RefSeq" id="WP_152216128.1">
    <property type="nucleotide sequence ID" value="NZ_WESC01000007.1"/>
</dbReference>
<reference evidence="2 3" key="1">
    <citation type="submission" date="2019-09" db="EMBL/GenBank/DDBJ databases">
        <title>Parvibaculum sedimenti sp. nov., isolated from sediment.</title>
        <authorList>
            <person name="Wang Y."/>
        </authorList>
    </citation>
    <scope>NUCLEOTIDE SEQUENCE [LARGE SCALE GENOMIC DNA]</scope>
    <source>
        <strain evidence="2 3">HXT-9</strain>
    </source>
</reference>
<dbReference type="PANTHER" id="PTHR30441:SF4">
    <property type="entry name" value="PROTEIN ASMA"/>
    <property type="match status" value="1"/>
</dbReference>
<dbReference type="InterPro" id="IPR007844">
    <property type="entry name" value="AsmA"/>
</dbReference>
<evidence type="ECO:0000313" key="2">
    <source>
        <dbReference type="EMBL" id="KAB7740243.1"/>
    </source>
</evidence>